<dbReference type="PANTHER" id="PTHR34853">
    <property type="match status" value="1"/>
</dbReference>
<comment type="caution">
    <text evidence="2">The sequence shown here is derived from an EMBL/GenBank/DDBJ whole genome shotgun (WGS) entry which is preliminary data.</text>
</comment>
<dbReference type="InterPro" id="IPR029058">
    <property type="entry name" value="AB_hydrolase_fold"/>
</dbReference>
<dbReference type="Proteomes" id="UP000261739">
    <property type="component" value="Unassembled WGS sequence"/>
</dbReference>
<dbReference type="STRING" id="863239.GCA_000213935_00079"/>
<reference evidence="2 3" key="1">
    <citation type="journal article" date="2018" name="Nat. Biotechnol.">
        <title>A standardized bacterial taxonomy based on genome phylogeny substantially revises the tree of life.</title>
        <authorList>
            <person name="Parks D.H."/>
            <person name="Chuvochina M."/>
            <person name="Waite D.W."/>
            <person name="Rinke C."/>
            <person name="Skarshewski A."/>
            <person name="Chaumeil P.A."/>
            <person name="Hugenholtz P."/>
        </authorList>
    </citation>
    <scope>NUCLEOTIDE SEQUENCE [LARGE SCALE GENOMIC DNA]</scope>
    <source>
        <strain evidence="2">UBA11247</strain>
    </source>
</reference>
<dbReference type="Pfam" id="PF03583">
    <property type="entry name" value="LIP"/>
    <property type="match status" value="1"/>
</dbReference>
<dbReference type="GO" id="GO:0004806">
    <property type="term" value="F:triacylglycerol lipase activity"/>
    <property type="evidence" value="ECO:0007669"/>
    <property type="project" value="InterPro"/>
</dbReference>
<dbReference type="RefSeq" id="WP_273050914.1">
    <property type="nucleotide sequence ID" value="NZ_DAITTW010000074.1"/>
</dbReference>
<evidence type="ECO:0000256" key="1">
    <source>
        <dbReference type="SAM" id="MobiDB-lite"/>
    </source>
</evidence>
<dbReference type="AlphaFoldDB" id="A0A3D4SW73"/>
<dbReference type="EMBL" id="DQID01000017">
    <property type="protein sequence ID" value="HCT13355.1"/>
    <property type="molecule type" value="Genomic_DNA"/>
</dbReference>
<dbReference type="Gene3D" id="1.10.260.130">
    <property type="match status" value="1"/>
</dbReference>
<gene>
    <name evidence="2" type="ORF">DIW82_00785</name>
</gene>
<evidence type="ECO:0000313" key="3">
    <source>
        <dbReference type="Proteomes" id="UP000261739"/>
    </source>
</evidence>
<protein>
    <submittedName>
        <fullName evidence="2">Triacylglycerol lipase</fullName>
    </submittedName>
</protein>
<sequence length="455" mass="46733">MSVHGFLRSVHTVLRTVRLTVQRAAGVVLCGPVLVIGVLAADAVIVPDSATVAADSADARGFFGLPAPAVLQDAAPGEPLATREVPVALGARAAGPVLTLPLTATQVQYRTTDAQGRPTAAVTTVLRLPGGGNGTAVMYASYYDSLDPADSPSRAIAGMPVADASTISGELALVAPLLASGTTVILPDIQGERGIFAVGEEYGHITLDALRATARTSGSGYTGQTPTVLAGYSGGAIAAAWAGSLAADYAPEVASSIVGVAQGGLMVTPEHNLDYVAESPTWSAVAGMAFLGMARAYGVDLDPYLTAHGRQVLGGLDGVIIGDAKHRFDHLRWDELFRPEFPGPDSVPAIRRILDATDLSRRPAPDYPQLIVQGTGGVEDGTPDSPTLGGGDGVMLTRDVRGWARRLCGAGAPVDYREVGAAHGPAGGQWAREAATWIRDALSGAAVSDNTYENI</sequence>
<name>A0A3D4SW73_9CORY</name>
<evidence type="ECO:0000313" key="2">
    <source>
        <dbReference type="EMBL" id="HCT13355.1"/>
    </source>
</evidence>
<dbReference type="InterPro" id="IPR005152">
    <property type="entry name" value="Lipase_secreted"/>
</dbReference>
<organism evidence="2 3">
    <name type="scientific">Corynebacterium nuruki</name>
    <dbReference type="NCBI Taxonomy" id="1032851"/>
    <lineage>
        <taxon>Bacteria</taxon>
        <taxon>Bacillati</taxon>
        <taxon>Actinomycetota</taxon>
        <taxon>Actinomycetes</taxon>
        <taxon>Mycobacteriales</taxon>
        <taxon>Corynebacteriaceae</taxon>
        <taxon>Corynebacterium</taxon>
    </lineage>
</organism>
<feature type="region of interest" description="Disordered" evidence="1">
    <location>
        <begin position="373"/>
        <end position="392"/>
    </location>
</feature>
<proteinExistence type="predicted"/>
<dbReference type="Gene3D" id="3.40.50.1820">
    <property type="entry name" value="alpha/beta hydrolase"/>
    <property type="match status" value="1"/>
</dbReference>
<dbReference type="SUPFAM" id="SSF53474">
    <property type="entry name" value="alpha/beta-Hydrolases"/>
    <property type="match status" value="1"/>
</dbReference>
<dbReference type="PANTHER" id="PTHR34853:SF1">
    <property type="entry name" value="LIPASE 5"/>
    <property type="match status" value="1"/>
</dbReference>
<accession>A0A3D4SW73</accession>
<dbReference type="GO" id="GO:0016042">
    <property type="term" value="P:lipid catabolic process"/>
    <property type="evidence" value="ECO:0007669"/>
    <property type="project" value="InterPro"/>
</dbReference>